<dbReference type="RefSeq" id="WP_271790778.1">
    <property type="nucleotide sequence ID" value="NZ_CAMXCS010000015.1"/>
</dbReference>
<protein>
    <recommendedName>
        <fullName evidence="3">GDSL-like lipase/acylhydrolase family protein</fullName>
    </recommendedName>
</protein>
<reference evidence="1" key="1">
    <citation type="submission" date="2022-10" db="EMBL/GenBank/DDBJ databases">
        <authorList>
            <person name="Botero Cardona J."/>
        </authorList>
    </citation>
    <scope>NUCLEOTIDE SEQUENCE</scope>
    <source>
        <strain evidence="1">R-53529</strain>
    </source>
</reference>
<evidence type="ECO:0000313" key="2">
    <source>
        <dbReference type="Proteomes" id="UP001154259"/>
    </source>
</evidence>
<comment type="caution">
    <text evidence="1">The sequence shown here is derived from an EMBL/GenBank/DDBJ whole genome shotgun (WGS) entry which is preliminary data.</text>
</comment>
<organism evidence="1 2">
    <name type="scientific">Commensalibacter communis</name>
    <dbReference type="NCBI Taxonomy" id="2972786"/>
    <lineage>
        <taxon>Bacteria</taxon>
        <taxon>Pseudomonadati</taxon>
        <taxon>Pseudomonadota</taxon>
        <taxon>Alphaproteobacteria</taxon>
        <taxon>Acetobacterales</taxon>
        <taxon>Acetobacteraceae</taxon>
    </lineage>
</organism>
<name>A0ABN8WH86_9PROT</name>
<dbReference type="EMBL" id="CAMXCS010000015">
    <property type="protein sequence ID" value="CAI3961598.1"/>
    <property type="molecule type" value="Genomic_DNA"/>
</dbReference>
<dbReference type="Gene3D" id="3.40.50.1110">
    <property type="entry name" value="SGNH hydrolase"/>
    <property type="match status" value="1"/>
</dbReference>
<feature type="non-terminal residue" evidence="1">
    <location>
        <position position="1"/>
    </location>
</feature>
<dbReference type="SUPFAM" id="SSF52266">
    <property type="entry name" value="SGNH hydrolase"/>
    <property type="match status" value="1"/>
</dbReference>
<dbReference type="InterPro" id="IPR036514">
    <property type="entry name" value="SGNH_hydro_sf"/>
</dbReference>
<keyword evidence="2" id="KW-1185">Reference proteome</keyword>
<evidence type="ECO:0008006" key="3">
    <source>
        <dbReference type="Google" id="ProtNLM"/>
    </source>
</evidence>
<dbReference type="Proteomes" id="UP001154259">
    <property type="component" value="Unassembled WGS sequence"/>
</dbReference>
<gene>
    <name evidence="1" type="ORF">R53529_LOCUS2367</name>
</gene>
<proteinExistence type="predicted"/>
<sequence length="219" mass="23892">NVIILKSITIDDSASILETIQPETTMLCIGASFTEGYGTVGIEHSDFKANDTTCSWGALLGTSLGFNVATSGYAGSGFSKGGSGDSPSVRISYKYMDADIPRDFRDIDIAAFNIGSNDGDMSSEDFIAAASEMIDDLRTRYPDMLLLFTTPFWGTHQSSWLAVSEKYADDAKVIYIETIYPQLVGHPTISNYRQYILPDLVKKAKKSLFCLNNDAVNTV</sequence>
<evidence type="ECO:0000313" key="1">
    <source>
        <dbReference type="EMBL" id="CAI3961598.1"/>
    </source>
</evidence>
<accession>A0ABN8WH86</accession>